<feature type="signal peptide" evidence="3">
    <location>
        <begin position="1"/>
        <end position="21"/>
    </location>
</feature>
<comment type="caution">
    <text evidence="5">The sequence shown here is derived from an EMBL/GenBank/DDBJ whole genome shotgun (WGS) entry which is preliminary data.</text>
</comment>
<dbReference type="Pfam" id="PF00089">
    <property type="entry name" value="Trypsin"/>
    <property type="match status" value="2"/>
</dbReference>
<keyword evidence="1" id="KW-1015">Disulfide bond</keyword>
<dbReference type="Proteomes" id="UP000054721">
    <property type="component" value="Unassembled WGS sequence"/>
</dbReference>
<protein>
    <submittedName>
        <fullName evidence="5">Tryptase gamma</fullName>
    </submittedName>
</protein>
<dbReference type="InterPro" id="IPR009003">
    <property type="entry name" value="Peptidase_S1_PA"/>
</dbReference>
<dbReference type="InterPro" id="IPR001254">
    <property type="entry name" value="Trypsin_dom"/>
</dbReference>
<dbReference type="GO" id="GO:0006508">
    <property type="term" value="P:proteolysis"/>
    <property type="evidence" value="ECO:0007669"/>
    <property type="project" value="InterPro"/>
</dbReference>
<evidence type="ECO:0000259" key="4">
    <source>
        <dbReference type="PROSITE" id="PS50240"/>
    </source>
</evidence>
<dbReference type="STRING" id="6335.A0A0V1L4P3"/>
<dbReference type="PANTHER" id="PTHR24256">
    <property type="entry name" value="TRYPTASE-RELATED"/>
    <property type="match status" value="1"/>
</dbReference>
<dbReference type="InterPro" id="IPR043504">
    <property type="entry name" value="Peptidase_S1_PA_chymotrypsin"/>
</dbReference>
<accession>A0A0V1L4P3</accession>
<dbReference type="AlphaFoldDB" id="A0A0V1L4P3"/>
<dbReference type="CDD" id="cd00190">
    <property type="entry name" value="Tryp_SPc"/>
    <property type="match status" value="1"/>
</dbReference>
<name>A0A0V1L4P3_9BILA</name>
<evidence type="ECO:0000313" key="6">
    <source>
        <dbReference type="Proteomes" id="UP000054721"/>
    </source>
</evidence>
<dbReference type="OrthoDB" id="10061449at2759"/>
<sequence>MFGRQLLAIFTIISFIGFAQNVDCGKAKVEAKSGNGEAAPNSFPWMVYLKINDPAGKTRICAGTLFQRYPEETISTVLSAATCIVEFGTLWEYDVTVIVGGHDIMKNETTQIVTKVKSVNTLNAGNHYFVVSSYQGNVVLLELEDPIPVSENARPICLPEQNEPIPFGKECYVAGWGVHNGKFLFKLPYSKNFYFLCKFILGKFSNVLRQKVVKPVEYKCCKSENVYVQSMFCAKPTGKAEDGPWLGDGGGPLMCKKDGKWVQYGILSHTDGNPTRADPIIYVKLPTFINYL</sequence>
<evidence type="ECO:0000256" key="2">
    <source>
        <dbReference type="ARBA" id="ARBA00024195"/>
    </source>
</evidence>
<dbReference type="GO" id="GO:0004252">
    <property type="term" value="F:serine-type endopeptidase activity"/>
    <property type="evidence" value="ECO:0007669"/>
    <property type="project" value="InterPro"/>
</dbReference>
<evidence type="ECO:0000313" key="5">
    <source>
        <dbReference type="EMBL" id="KRZ54406.1"/>
    </source>
</evidence>
<evidence type="ECO:0000256" key="1">
    <source>
        <dbReference type="ARBA" id="ARBA00023157"/>
    </source>
</evidence>
<proteinExistence type="inferred from homology"/>
<dbReference type="SUPFAM" id="SSF50494">
    <property type="entry name" value="Trypsin-like serine proteases"/>
    <property type="match status" value="1"/>
</dbReference>
<evidence type="ECO:0000256" key="3">
    <source>
        <dbReference type="SAM" id="SignalP"/>
    </source>
</evidence>
<gene>
    <name evidence="5" type="primary">TPSG1</name>
    <name evidence="5" type="ORF">T02_6112</name>
</gene>
<feature type="chain" id="PRO_5006881537" evidence="3">
    <location>
        <begin position="22"/>
        <end position="292"/>
    </location>
</feature>
<dbReference type="PROSITE" id="PS50240">
    <property type="entry name" value="TRYPSIN_DOM"/>
    <property type="match status" value="1"/>
</dbReference>
<dbReference type="Gene3D" id="2.40.10.10">
    <property type="entry name" value="Trypsin-like serine proteases"/>
    <property type="match status" value="1"/>
</dbReference>
<comment type="similarity">
    <text evidence="2">Belongs to the peptidase S1 family. CLIP subfamily.</text>
</comment>
<dbReference type="InterPro" id="IPR051487">
    <property type="entry name" value="Ser/Thr_Proteases_Immune/Dev"/>
</dbReference>
<reference evidence="5 6" key="1">
    <citation type="submission" date="2015-05" db="EMBL/GenBank/DDBJ databases">
        <title>Evolution of Trichinella species and genotypes.</title>
        <authorList>
            <person name="Korhonen P.K."/>
            <person name="Edoardo P."/>
            <person name="Giuseppe L.R."/>
            <person name="Gasser R.B."/>
        </authorList>
    </citation>
    <scope>NUCLEOTIDE SEQUENCE [LARGE SCALE GENOMIC DNA]</scope>
    <source>
        <strain evidence="5">ISS10</strain>
    </source>
</reference>
<keyword evidence="3" id="KW-0732">Signal</keyword>
<dbReference type="EMBL" id="JYDW01000138">
    <property type="protein sequence ID" value="KRZ54406.1"/>
    <property type="molecule type" value="Genomic_DNA"/>
</dbReference>
<keyword evidence="6" id="KW-1185">Reference proteome</keyword>
<dbReference type="SMART" id="SM00020">
    <property type="entry name" value="Tryp_SPc"/>
    <property type="match status" value="1"/>
</dbReference>
<organism evidence="5 6">
    <name type="scientific">Trichinella nativa</name>
    <dbReference type="NCBI Taxonomy" id="6335"/>
    <lineage>
        <taxon>Eukaryota</taxon>
        <taxon>Metazoa</taxon>
        <taxon>Ecdysozoa</taxon>
        <taxon>Nematoda</taxon>
        <taxon>Enoplea</taxon>
        <taxon>Dorylaimia</taxon>
        <taxon>Trichinellida</taxon>
        <taxon>Trichinellidae</taxon>
        <taxon>Trichinella</taxon>
    </lineage>
</organism>
<feature type="domain" description="Peptidase S1" evidence="4">
    <location>
        <begin position="31"/>
        <end position="292"/>
    </location>
</feature>